<dbReference type="Proteomes" id="UP000195880">
    <property type="component" value="Chromosome"/>
</dbReference>
<dbReference type="AlphaFoldDB" id="A0A1Z1WPN1"/>
<keyword evidence="1" id="KW-0812">Transmembrane</keyword>
<organism evidence="2 3">
    <name type="scientific">Streptomyces alboflavus</name>
    <dbReference type="NCBI Taxonomy" id="67267"/>
    <lineage>
        <taxon>Bacteria</taxon>
        <taxon>Bacillati</taxon>
        <taxon>Actinomycetota</taxon>
        <taxon>Actinomycetes</taxon>
        <taxon>Kitasatosporales</taxon>
        <taxon>Streptomycetaceae</taxon>
        <taxon>Streptomyces</taxon>
    </lineage>
</organism>
<evidence type="ECO:0000313" key="3">
    <source>
        <dbReference type="Proteomes" id="UP000195880"/>
    </source>
</evidence>
<evidence type="ECO:0000313" key="2">
    <source>
        <dbReference type="EMBL" id="ARX88378.1"/>
    </source>
</evidence>
<dbReference type="STRING" id="67267.GCA_000716675_01848"/>
<evidence type="ECO:0000256" key="1">
    <source>
        <dbReference type="SAM" id="Phobius"/>
    </source>
</evidence>
<gene>
    <name evidence="2" type="ORF">SMD44_07865</name>
</gene>
<dbReference type="eggNOG" id="COG2205">
    <property type="taxonomic scope" value="Bacteria"/>
</dbReference>
<keyword evidence="3" id="KW-1185">Reference proteome</keyword>
<keyword evidence="1" id="KW-0472">Membrane</keyword>
<name>A0A1Z1WPN1_9ACTN</name>
<sequence length="35" mass="3783">MTPAPPRRLHSARNRLAFVYSSVVFGLAAVLVTAL</sequence>
<reference evidence="2 3" key="1">
    <citation type="submission" date="2017-05" db="EMBL/GenBank/DDBJ databases">
        <title>Streptomyces alboflavus Genome sequencing and assembly.</title>
        <authorList>
            <person name="Wang Y."/>
            <person name="Du B."/>
            <person name="Ding Y."/>
            <person name="Liu H."/>
            <person name="Hou Q."/>
            <person name="Liu K."/>
            <person name="Wang C."/>
            <person name="Yao L."/>
        </authorList>
    </citation>
    <scope>NUCLEOTIDE SEQUENCE [LARGE SCALE GENOMIC DNA]</scope>
    <source>
        <strain evidence="2 3">MDJK44</strain>
    </source>
</reference>
<dbReference type="EMBL" id="CP021748">
    <property type="protein sequence ID" value="ARX88378.1"/>
    <property type="molecule type" value="Genomic_DNA"/>
</dbReference>
<protein>
    <submittedName>
        <fullName evidence="2">Uncharacterized protein</fullName>
    </submittedName>
</protein>
<dbReference type="KEGG" id="salf:SMD44_07865"/>
<proteinExistence type="predicted"/>
<accession>A0A1Z1WPN1</accession>
<feature type="transmembrane region" description="Helical" evidence="1">
    <location>
        <begin position="16"/>
        <end position="34"/>
    </location>
</feature>
<keyword evidence="1" id="KW-1133">Transmembrane helix</keyword>